<dbReference type="Gene3D" id="3.30.565.10">
    <property type="entry name" value="Histidine kinase-like ATPase, C-terminal domain"/>
    <property type="match status" value="1"/>
</dbReference>
<accession>A0A1H7YW25</accession>
<protein>
    <recommendedName>
        <fullName evidence="2">histidine kinase</fullName>
        <ecNumber evidence="2">2.7.13.3</ecNumber>
    </recommendedName>
</protein>
<dbReference type="InterPro" id="IPR036097">
    <property type="entry name" value="HisK_dim/P_sf"/>
</dbReference>
<dbReference type="InterPro" id="IPR004358">
    <property type="entry name" value="Sig_transdc_His_kin-like_C"/>
</dbReference>
<evidence type="ECO:0000256" key="3">
    <source>
        <dbReference type="ARBA" id="ARBA00022553"/>
    </source>
</evidence>
<dbReference type="InterPro" id="IPR011006">
    <property type="entry name" value="CheY-like_superfamily"/>
</dbReference>
<evidence type="ECO:0000259" key="5">
    <source>
        <dbReference type="PROSITE" id="PS50109"/>
    </source>
</evidence>
<keyword evidence="7" id="KW-0418">Kinase</keyword>
<keyword evidence="3 4" id="KW-0597">Phosphoprotein</keyword>
<dbReference type="GO" id="GO:0000155">
    <property type="term" value="F:phosphorelay sensor kinase activity"/>
    <property type="evidence" value="ECO:0007669"/>
    <property type="project" value="InterPro"/>
</dbReference>
<dbReference type="SMART" id="SM00387">
    <property type="entry name" value="HATPase_c"/>
    <property type="match status" value="1"/>
</dbReference>
<dbReference type="CDD" id="cd00082">
    <property type="entry name" value="HisKA"/>
    <property type="match status" value="1"/>
</dbReference>
<keyword evidence="8" id="KW-1185">Reference proteome</keyword>
<dbReference type="STRING" id="407022.SAMN05661044_05351"/>
<organism evidence="7 8">
    <name type="scientific">Olivibacter domesticus</name>
    <name type="common">Pseudosphingobacterium domesticum</name>
    <dbReference type="NCBI Taxonomy" id="407022"/>
    <lineage>
        <taxon>Bacteria</taxon>
        <taxon>Pseudomonadati</taxon>
        <taxon>Bacteroidota</taxon>
        <taxon>Sphingobacteriia</taxon>
        <taxon>Sphingobacteriales</taxon>
        <taxon>Sphingobacteriaceae</taxon>
        <taxon>Olivibacter</taxon>
    </lineage>
</organism>
<dbReference type="PROSITE" id="PS50109">
    <property type="entry name" value="HIS_KIN"/>
    <property type="match status" value="1"/>
</dbReference>
<keyword evidence="7" id="KW-0808">Transferase</keyword>
<sequence length="362" mass="40905">MNEEIKILYLDDEVNNLVGFKAHFRFDYQIFLASNTNEALKVLEEHPDLRIIFTDQRMPDKLGTDFLDEIRVIYPLPVRILLTAYTEDLNTAIDAINKGNVYRYIRKPWSVETIGAVIADANRHYLTNSLLTIKNKELEQAYNELDKFAHSVSHDIRGPLAGIMAAAQLAQDISDLSEINEILQIIVNSAEKLDRYILNVHDYYSVRRGEFNIVDVDLDAIAADMQVMYEAIANAKGIKFTITVNELGIFRSDEVSVKLILNNLLSNAFKYQKKDYNYKYVHLEMGVEKGMATFIVKDSGIGIPDKYIGDIFNLFFRATILEAGSGLGLYNVKNILTKLGGKVSVNSVENVGSEFIVSIPSK</sequence>
<dbReference type="InterPro" id="IPR036890">
    <property type="entry name" value="HATPase_C_sf"/>
</dbReference>
<dbReference type="InterPro" id="IPR003661">
    <property type="entry name" value="HisK_dim/P_dom"/>
</dbReference>
<dbReference type="InterPro" id="IPR001789">
    <property type="entry name" value="Sig_transdc_resp-reg_receiver"/>
</dbReference>
<dbReference type="SUPFAM" id="SSF55874">
    <property type="entry name" value="ATPase domain of HSP90 chaperone/DNA topoisomerase II/histidine kinase"/>
    <property type="match status" value="1"/>
</dbReference>
<feature type="modified residue" description="4-aspartylphosphate" evidence="4">
    <location>
        <position position="55"/>
    </location>
</feature>
<reference evidence="8" key="1">
    <citation type="submission" date="2016-10" db="EMBL/GenBank/DDBJ databases">
        <authorList>
            <person name="Varghese N."/>
            <person name="Submissions S."/>
        </authorList>
    </citation>
    <scope>NUCLEOTIDE SEQUENCE [LARGE SCALE GENOMIC DNA]</scope>
    <source>
        <strain evidence="8">DSM 18733</strain>
    </source>
</reference>
<dbReference type="EC" id="2.7.13.3" evidence="2"/>
<dbReference type="SUPFAM" id="SSF52172">
    <property type="entry name" value="CheY-like"/>
    <property type="match status" value="1"/>
</dbReference>
<dbReference type="PANTHER" id="PTHR43547:SF2">
    <property type="entry name" value="HYBRID SIGNAL TRANSDUCTION HISTIDINE KINASE C"/>
    <property type="match status" value="1"/>
</dbReference>
<gene>
    <name evidence="7" type="ORF">SAMN05661044_05351</name>
</gene>
<dbReference type="InterPro" id="IPR003594">
    <property type="entry name" value="HATPase_dom"/>
</dbReference>
<name>A0A1H7YW25_OLID1</name>
<dbReference type="PANTHER" id="PTHR43547">
    <property type="entry name" value="TWO-COMPONENT HISTIDINE KINASE"/>
    <property type="match status" value="1"/>
</dbReference>
<dbReference type="EMBL" id="FOAF01000014">
    <property type="protein sequence ID" value="SEM50125.1"/>
    <property type="molecule type" value="Genomic_DNA"/>
</dbReference>
<dbReference type="SMART" id="SM00448">
    <property type="entry name" value="REC"/>
    <property type="match status" value="1"/>
</dbReference>
<evidence type="ECO:0000259" key="6">
    <source>
        <dbReference type="PROSITE" id="PS50110"/>
    </source>
</evidence>
<evidence type="ECO:0000313" key="8">
    <source>
        <dbReference type="Proteomes" id="UP000199421"/>
    </source>
</evidence>
<dbReference type="PROSITE" id="PS50110">
    <property type="entry name" value="RESPONSE_REGULATORY"/>
    <property type="match status" value="1"/>
</dbReference>
<dbReference type="SUPFAM" id="SSF47384">
    <property type="entry name" value="Homodimeric domain of signal transducing histidine kinase"/>
    <property type="match status" value="1"/>
</dbReference>
<dbReference type="Gene3D" id="3.40.50.2300">
    <property type="match status" value="1"/>
</dbReference>
<evidence type="ECO:0000256" key="4">
    <source>
        <dbReference type="PROSITE-ProRule" id="PRU00169"/>
    </source>
</evidence>
<evidence type="ECO:0000256" key="1">
    <source>
        <dbReference type="ARBA" id="ARBA00000085"/>
    </source>
</evidence>
<evidence type="ECO:0000256" key="2">
    <source>
        <dbReference type="ARBA" id="ARBA00012438"/>
    </source>
</evidence>
<dbReference type="Proteomes" id="UP000199421">
    <property type="component" value="Unassembled WGS sequence"/>
</dbReference>
<proteinExistence type="predicted"/>
<dbReference type="OrthoDB" id="9781208at2"/>
<dbReference type="Gene3D" id="1.10.287.130">
    <property type="match status" value="1"/>
</dbReference>
<feature type="domain" description="Histidine kinase" evidence="5">
    <location>
        <begin position="151"/>
        <end position="362"/>
    </location>
</feature>
<dbReference type="Pfam" id="PF00512">
    <property type="entry name" value="HisKA"/>
    <property type="match status" value="1"/>
</dbReference>
<dbReference type="Pfam" id="PF00072">
    <property type="entry name" value="Response_reg"/>
    <property type="match status" value="1"/>
</dbReference>
<feature type="domain" description="Response regulatory" evidence="6">
    <location>
        <begin position="6"/>
        <end position="122"/>
    </location>
</feature>
<dbReference type="RefSeq" id="WP_093332430.1">
    <property type="nucleotide sequence ID" value="NZ_FOAF01000014.1"/>
</dbReference>
<comment type="catalytic activity">
    <reaction evidence="1">
        <text>ATP + protein L-histidine = ADP + protein N-phospho-L-histidine.</text>
        <dbReference type="EC" id="2.7.13.3"/>
    </reaction>
</comment>
<dbReference type="InterPro" id="IPR005467">
    <property type="entry name" value="His_kinase_dom"/>
</dbReference>
<dbReference type="Pfam" id="PF02518">
    <property type="entry name" value="HATPase_c"/>
    <property type="match status" value="1"/>
</dbReference>
<dbReference type="SMART" id="SM00388">
    <property type="entry name" value="HisKA"/>
    <property type="match status" value="1"/>
</dbReference>
<evidence type="ECO:0000313" key="7">
    <source>
        <dbReference type="EMBL" id="SEM50125.1"/>
    </source>
</evidence>
<dbReference type="AlphaFoldDB" id="A0A1H7YW25"/>
<dbReference type="PRINTS" id="PR00344">
    <property type="entry name" value="BCTRLSENSOR"/>
</dbReference>